<keyword evidence="5" id="KW-0998">Cell outer membrane</keyword>
<dbReference type="InterPro" id="IPR012944">
    <property type="entry name" value="SusD_RagB_dom"/>
</dbReference>
<dbReference type="AlphaFoldDB" id="A0A1H7R4P6"/>
<dbReference type="Pfam" id="PF14322">
    <property type="entry name" value="SusD-like_3"/>
    <property type="match status" value="1"/>
</dbReference>
<gene>
    <name evidence="8" type="ORF">SAMN05661044_02829</name>
</gene>
<name>A0A1H7R4P6_OLID1</name>
<keyword evidence="9" id="KW-1185">Reference proteome</keyword>
<evidence type="ECO:0000259" key="6">
    <source>
        <dbReference type="Pfam" id="PF07980"/>
    </source>
</evidence>
<proteinExistence type="inferred from homology"/>
<evidence type="ECO:0000259" key="7">
    <source>
        <dbReference type="Pfam" id="PF14322"/>
    </source>
</evidence>
<dbReference type="EMBL" id="FOAF01000002">
    <property type="protein sequence ID" value="SEL54895.1"/>
    <property type="molecule type" value="Genomic_DNA"/>
</dbReference>
<comment type="similarity">
    <text evidence="2">Belongs to the SusD family.</text>
</comment>
<evidence type="ECO:0000256" key="5">
    <source>
        <dbReference type="ARBA" id="ARBA00023237"/>
    </source>
</evidence>
<evidence type="ECO:0000256" key="3">
    <source>
        <dbReference type="ARBA" id="ARBA00022729"/>
    </source>
</evidence>
<dbReference type="InterPro" id="IPR011990">
    <property type="entry name" value="TPR-like_helical_dom_sf"/>
</dbReference>
<dbReference type="Proteomes" id="UP000199421">
    <property type="component" value="Unassembled WGS sequence"/>
</dbReference>
<dbReference type="STRING" id="407022.SAMN05661044_02829"/>
<accession>A0A1H7R4P6</accession>
<keyword evidence="4" id="KW-0472">Membrane</keyword>
<evidence type="ECO:0000256" key="1">
    <source>
        <dbReference type="ARBA" id="ARBA00004442"/>
    </source>
</evidence>
<evidence type="ECO:0000256" key="2">
    <source>
        <dbReference type="ARBA" id="ARBA00006275"/>
    </source>
</evidence>
<dbReference type="InterPro" id="IPR033985">
    <property type="entry name" value="SusD-like_N"/>
</dbReference>
<dbReference type="OrthoDB" id="5694214at2"/>
<sequence length="591" mass="65900">MKLLHATILVLFCYGCLSSCQKDILEQTPGTNISDADYWKTANDLKLYANNFYNNMLPNYNGWGSTGIYGLDADGSDNMIATTYNSALNGERVVPGNGGGYGDYADWSALRNVNYLLANYTKVTEPFDVIQSYVGEALFFRAYFYFGKLKQFGDLPWINIPLNTVSEEVFNERLPRNVVVDSIMSDLDKAITYLPTKGSAEVSRVNKEIAMLFQARIALFEGTWEKYHAGTVFGVEGSDGRTFLEKAATVSASLLDNSGGYTLSEFSDANGYWSLFNQVNYASNNEVMLWRAFDLGLSLGHRWHRYTIGGAGRGATKDLIDAYLCIDGKPIGSSDLYQGDATLVAMATNRDPRLRQTIYIPDGTHVITNNRPGGQEPVLFEYPTFDVANENKSLTGYQIYKGHNPDYNQQQDLGTTGQIIFRFAEAPLIYAEAKAELGEFSQSDADRSINLLRKRVGMPGLIVGSIANDPNQEFTGINPLLNEIRRERRVELACEGYRSDDLFRWAAIDEKIKGWKPKGAKRAQWEVAGVPQNIADAIKSFPVDAEDYIEYYQNVGALGAGYQFNLGRDYLSPIPLDQISLNPKIKQNPGW</sequence>
<dbReference type="Pfam" id="PF07980">
    <property type="entry name" value="SusD_RagB"/>
    <property type="match status" value="1"/>
</dbReference>
<dbReference type="RefSeq" id="WP_093325416.1">
    <property type="nucleotide sequence ID" value="NZ_FOAF01000002.1"/>
</dbReference>
<protein>
    <submittedName>
        <fullName evidence="8">Starch-binding associating with outer membrane</fullName>
    </submittedName>
</protein>
<comment type="subcellular location">
    <subcellularLocation>
        <location evidence="1">Cell outer membrane</location>
    </subcellularLocation>
</comment>
<keyword evidence="3" id="KW-0732">Signal</keyword>
<reference evidence="9" key="1">
    <citation type="submission" date="2016-10" db="EMBL/GenBank/DDBJ databases">
        <authorList>
            <person name="Varghese N."/>
            <person name="Submissions S."/>
        </authorList>
    </citation>
    <scope>NUCLEOTIDE SEQUENCE [LARGE SCALE GENOMIC DNA]</scope>
    <source>
        <strain evidence="9">DSM 18733</strain>
    </source>
</reference>
<dbReference type="Gene3D" id="1.25.40.390">
    <property type="match status" value="1"/>
</dbReference>
<evidence type="ECO:0000313" key="8">
    <source>
        <dbReference type="EMBL" id="SEL54895.1"/>
    </source>
</evidence>
<feature type="domain" description="RagB/SusD" evidence="6">
    <location>
        <begin position="307"/>
        <end position="591"/>
    </location>
</feature>
<dbReference type="SUPFAM" id="SSF48452">
    <property type="entry name" value="TPR-like"/>
    <property type="match status" value="1"/>
</dbReference>
<dbReference type="GO" id="GO:0009279">
    <property type="term" value="C:cell outer membrane"/>
    <property type="evidence" value="ECO:0007669"/>
    <property type="project" value="UniProtKB-SubCell"/>
</dbReference>
<organism evidence="8 9">
    <name type="scientific">Olivibacter domesticus</name>
    <name type="common">Pseudosphingobacterium domesticum</name>
    <dbReference type="NCBI Taxonomy" id="407022"/>
    <lineage>
        <taxon>Bacteria</taxon>
        <taxon>Pseudomonadati</taxon>
        <taxon>Bacteroidota</taxon>
        <taxon>Sphingobacteriia</taxon>
        <taxon>Sphingobacteriales</taxon>
        <taxon>Sphingobacteriaceae</taxon>
        <taxon>Olivibacter</taxon>
    </lineage>
</organism>
<evidence type="ECO:0000313" key="9">
    <source>
        <dbReference type="Proteomes" id="UP000199421"/>
    </source>
</evidence>
<evidence type="ECO:0000256" key="4">
    <source>
        <dbReference type="ARBA" id="ARBA00023136"/>
    </source>
</evidence>
<feature type="domain" description="SusD-like N-terminal" evidence="7">
    <location>
        <begin position="109"/>
        <end position="219"/>
    </location>
</feature>